<dbReference type="EMBL" id="SWKV01000038">
    <property type="protein sequence ID" value="KAF3038107.1"/>
    <property type="molecule type" value="Genomic_DNA"/>
</dbReference>
<protein>
    <recommendedName>
        <fullName evidence="1">Heterokaryon incompatibility domain-containing protein</fullName>
    </recommendedName>
</protein>
<keyword evidence="3" id="KW-1185">Reference proteome</keyword>
<comment type="caution">
    <text evidence="2">The sequence shown here is derived from an EMBL/GenBank/DDBJ whole genome shotgun (WGS) entry which is preliminary data.</text>
</comment>
<sequence length="487" mass="54846">MAQIYRCASRVLICLDADDGGHAPRASTILSRTSERIQRIASTIDSPAWDIFPRTNLGDDLHDAQWTSLVVLLSQDWFSRGWVIREAALARTATVIWGMTHFAWEQLMQTLVWQARRNFSKKVVTIAQLHPLAHVHAYETQNPQFARMFYEKADWDPSSLLGYLNCGRGLGLTDARDRIYAFLDMAADSNPVKILPDYSASPLEIYWSFALEYLSSTGDMSLLDYIIHNEGTLVSGLPSWIPCWEKQNHHFPSTFNDPWRSCKTSGSGRISVPRLVGRDVLKVEGACFDTIAAASDALNYATTTKSTFVEAWQSISSVRKKLVYDYPYHLAAYVSVLSRGMSPVHRSSWEHMLCDYANDLQYAVDRGNEKTTPASMSDPSNDTTDVTFQSLRIISHNYRLIVTQRGYLGLAPAVAAVGDICAVIFGSKTTCILRETDRSQHYTYLGSSYMLGSRKSDELLAYGHEFGSEQSKDWVHWDVGEHNIFLS</sequence>
<evidence type="ECO:0000313" key="3">
    <source>
        <dbReference type="Proteomes" id="UP000758155"/>
    </source>
</evidence>
<dbReference type="PANTHER" id="PTHR24148:SF64">
    <property type="entry name" value="HETEROKARYON INCOMPATIBILITY DOMAIN-CONTAINING PROTEIN"/>
    <property type="match status" value="1"/>
</dbReference>
<dbReference type="Pfam" id="PF26639">
    <property type="entry name" value="Het-6_barrel"/>
    <property type="match status" value="1"/>
</dbReference>
<dbReference type="Pfam" id="PF06985">
    <property type="entry name" value="HET"/>
    <property type="match status" value="1"/>
</dbReference>
<feature type="domain" description="Heterokaryon incompatibility" evidence="1">
    <location>
        <begin position="1"/>
        <end position="86"/>
    </location>
</feature>
<dbReference type="OrthoDB" id="2157530at2759"/>
<proteinExistence type="predicted"/>
<dbReference type="InterPro" id="IPR052895">
    <property type="entry name" value="HetReg/Transcr_Mod"/>
</dbReference>
<name>A0A9P5C0U8_9PLEO</name>
<dbReference type="InterPro" id="IPR010730">
    <property type="entry name" value="HET"/>
</dbReference>
<gene>
    <name evidence="2" type="ORF">E8E12_004322</name>
</gene>
<organism evidence="2 3">
    <name type="scientific">Didymella heteroderae</name>
    <dbReference type="NCBI Taxonomy" id="1769908"/>
    <lineage>
        <taxon>Eukaryota</taxon>
        <taxon>Fungi</taxon>
        <taxon>Dikarya</taxon>
        <taxon>Ascomycota</taxon>
        <taxon>Pezizomycotina</taxon>
        <taxon>Dothideomycetes</taxon>
        <taxon>Pleosporomycetidae</taxon>
        <taxon>Pleosporales</taxon>
        <taxon>Pleosporineae</taxon>
        <taxon>Didymellaceae</taxon>
        <taxon>Didymella</taxon>
    </lineage>
</organism>
<evidence type="ECO:0000259" key="1">
    <source>
        <dbReference type="Pfam" id="PF06985"/>
    </source>
</evidence>
<dbReference type="Proteomes" id="UP000758155">
    <property type="component" value="Unassembled WGS sequence"/>
</dbReference>
<accession>A0A9P5C0U8</accession>
<dbReference type="PANTHER" id="PTHR24148">
    <property type="entry name" value="ANKYRIN REPEAT DOMAIN-CONTAINING PROTEIN 39 HOMOLOG-RELATED"/>
    <property type="match status" value="1"/>
</dbReference>
<evidence type="ECO:0000313" key="2">
    <source>
        <dbReference type="EMBL" id="KAF3038107.1"/>
    </source>
</evidence>
<reference evidence="2" key="1">
    <citation type="submission" date="2019-04" db="EMBL/GenBank/DDBJ databases">
        <title>Sequencing of skin fungus with MAO and IRED activity.</title>
        <authorList>
            <person name="Marsaioli A.J."/>
            <person name="Bonatto J.M.C."/>
            <person name="Reis Junior O."/>
        </authorList>
    </citation>
    <scope>NUCLEOTIDE SEQUENCE</scope>
    <source>
        <strain evidence="2">28M1</strain>
    </source>
</reference>
<dbReference type="AlphaFoldDB" id="A0A9P5C0U8"/>